<dbReference type="InterPro" id="IPR006652">
    <property type="entry name" value="Kelch_1"/>
</dbReference>
<dbReference type="PROSITE" id="PS51257">
    <property type="entry name" value="PROKAR_LIPOPROTEIN"/>
    <property type="match status" value="1"/>
</dbReference>
<dbReference type="Proteomes" id="UP000282985">
    <property type="component" value="Unassembled WGS sequence"/>
</dbReference>
<feature type="chain" id="PRO_5018982201" evidence="3">
    <location>
        <begin position="24"/>
        <end position="341"/>
    </location>
</feature>
<comment type="caution">
    <text evidence="4">The sequence shown here is derived from an EMBL/GenBank/DDBJ whole genome shotgun (WGS) entry which is preliminary data.</text>
</comment>
<organism evidence="4 5">
    <name type="scientific">Ancylomarina longa</name>
    <dbReference type="NCBI Taxonomy" id="2487017"/>
    <lineage>
        <taxon>Bacteria</taxon>
        <taxon>Pseudomonadati</taxon>
        <taxon>Bacteroidota</taxon>
        <taxon>Bacteroidia</taxon>
        <taxon>Marinilabiliales</taxon>
        <taxon>Marinifilaceae</taxon>
        <taxon>Ancylomarina</taxon>
    </lineage>
</organism>
<keyword evidence="2" id="KW-0408">Iron</keyword>
<name>A0A434AVX8_9BACT</name>
<sequence length="341" mass="37250">MRQRFLLGIIAIFSILTSCSSGSSLDGNWIKRSSYAGRVRSNAVCFVIGDYAYVGTGYDGDDRLVDFRKYNAELDRWSDSNGADAVPAFPGLARQSAVGFAAGGKGFVGTGFDGDITRLSDFWEFDPDSKTWTQIADLPGGARQEAVAFGIGNFGYVGTGYGFLDGDDKNELKDFWKLDATTGVWSSIGFSGEKVRGASAFVIDNKAYVCLGRSNGIAVNDNWEFNPDSDTWTKKTDLDDDNIDKDGNILRYNAATFVIGGKGYVASGSNGFLKRDVWEYDPSKDDWVERTSLEAEVASREYAVGFSLNNRGFIATGSSSGLRLDDVWEFNPTMEEVDTDN</sequence>
<proteinExistence type="predicted"/>
<keyword evidence="5" id="KW-1185">Reference proteome</keyword>
<reference evidence="4 5" key="1">
    <citation type="submission" date="2018-11" db="EMBL/GenBank/DDBJ databases">
        <title>Parancylomarina longa gen. nov., sp. nov., isolated from sediments of southern Okinawa.</title>
        <authorList>
            <person name="Fu T."/>
        </authorList>
    </citation>
    <scope>NUCLEOTIDE SEQUENCE [LARGE SCALE GENOMIC DNA]</scope>
    <source>
        <strain evidence="4 5">T3-2 S1-C</strain>
    </source>
</reference>
<dbReference type="SUPFAM" id="SSF117281">
    <property type="entry name" value="Kelch motif"/>
    <property type="match status" value="1"/>
</dbReference>
<keyword evidence="3" id="KW-0732">Signal</keyword>
<evidence type="ECO:0000256" key="2">
    <source>
        <dbReference type="ARBA" id="ARBA00023004"/>
    </source>
</evidence>
<dbReference type="Pfam" id="PF01344">
    <property type="entry name" value="Kelch_1"/>
    <property type="match status" value="2"/>
</dbReference>
<dbReference type="OrthoDB" id="103335at2"/>
<accession>A0A434AVX8</accession>
<evidence type="ECO:0000313" key="5">
    <source>
        <dbReference type="Proteomes" id="UP000282985"/>
    </source>
</evidence>
<dbReference type="EMBL" id="RJJX01000007">
    <property type="protein sequence ID" value="RUT78658.1"/>
    <property type="molecule type" value="Genomic_DNA"/>
</dbReference>
<dbReference type="Gene3D" id="2.120.10.80">
    <property type="entry name" value="Kelch-type beta propeller"/>
    <property type="match status" value="2"/>
</dbReference>
<keyword evidence="1" id="KW-0677">Repeat</keyword>
<dbReference type="RefSeq" id="WP_127343356.1">
    <property type="nucleotide sequence ID" value="NZ_RJJX01000007.1"/>
</dbReference>
<dbReference type="AlphaFoldDB" id="A0A434AVX8"/>
<gene>
    <name evidence="4" type="ORF">DLK05_07425</name>
</gene>
<protein>
    <submittedName>
        <fullName evidence="4">Galactose oxidase</fullName>
    </submittedName>
</protein>
<feature type="signal peptide" evidence="3">
    <location>
        <begin position="1"/>
        <end position="23"/>
    </location>
</feature>
<dbReference type="PANTHER" id="PTHR47435:SF4">
    <property type="entry name" value="KELCH REPEAT PROTEIN (AFU_ORTHOLOGUE AFUA_5G12780)"/>
    <property type="match status" value="1"/>
</dbReference>
<evidence type="ECO:0000313" key="4">
    <source>
        <dbReference type="EMBL" id="RUT78658.1"/>
    </source>
</evidence>
<evidence type="ECO:0000256" key="3">
    <source>
        <dbReference type="SAM" id="SignalP"/>
    </source>
</evidence>
<evidence type="ECO:0000256" key="1">
    <source>
        <dbReference type="ARBA" id="ARBA00022737"/>
    </source>
</evidence>
<dbReference type="PANTHER" id="PTHR47435">
    <property type="entry name" value="KELCH REPEAT PROTEIN (AFU_ORTHOLOGUE AFUA_5G12780)"/>
    <property type="match status" value="1"/>
</dbReference>
<dbReference type="InterPro" id="IPR015915">
    <property type="entry name" value="Kelch-typ_b-propeller"/>
</dbReference>